<reference evidence="2" key="1">
    <citation type="journal article" date="2017" name="Genome Biol.">
        <title>Comparative genomics reveals high biological diversity and specific adaptations in the industrially and medically important fungal genus Aspergillus.</title>
        <authorList>
            <person name="de Vries R.P."/>
            <person name="Riley R."/>
            <person name="Wiebenga A."/>
            <person name="Aguilar-Osorio G."/>
            <person name="Amillis S."/>
            <person name="Uchima C.A."/>
            <person name="Anderluh G."/>
            <person name="Asadollahi M."/>
            <person name="Askin M."/>
            <person name="Barry K."/>
            <person name="Battaglia E."/>
            <person name="Bayram O."/>
            <person name="Benocci T."/>
            <person name="Braus-Stromeyer S.A."/>
            <person name="Caldana C."/>
            <person name="Canovas D."/>
            <person name="Cerqueira G.C."/>
            <person name="Chen F."/>
            <person name="Chen W."/>
            <person name="Choi C."/>
            <person name="Clum A."/>
            <person name="Dos Santos R.A."/>
            <person name="Damasio A.R."/>
            <person name="Diallinas G."/>
            <person name="Emri T."/>
            <person name="Fekete E."/>
            <person name="Flipphi M."/>
            <person name="Freyberg S."/>
            <person name="Gallo A."/>
            <person name="Gournas C."/>
            <person name="Habgood R."/>
            <person name="Hainaut M."/>
            <person name="Harispe M.L."/>
            <person name="Henrissat B."/>
            <person name="Hilden K.S."/>
            <person name="Hope R."/>
            <person name="Hossain A."/>
            <person name="Karabika E."/>
            <person name="Karaffa L."/>
            <person name="Karanyi Z."/>
            <person name="Krasevec N."/>
            <person name="Kuo A."/>
            <person name="Kusch H."/>
            <person name="LaButti K."/>
            <person name="Lagendijk E.L."/>
            <person name="Lapidus A."/>
            <person name="Levasseur A."/>
            <person name="Lindquist E."/>
            <person name="Lipzen A."/>
            <person name="Logrieco A.F."/>
            <person name="MacCabe A."/>
            <person name="Maekelae M.R."/>
            <person name="Malavazi I."/>
            <person name="Melin P."/>
            <person name="Meyer V."/>
            <person name="Mielnichuk N."/>
            <person name="Miskei M."/>
            <person name="Molnar A.P."/>
            <person name="Mule G."/>
            <person name="Ngan C.Y."/>
            <person name="Orejas M."/>
            <person name="Orosz E."/>
            <person name="Ouedraogo J.P."/>
            <person name="Overkamp K.M."/>
            <person name="Park H.-S."/>
            <person name="Perrone G."/>
            <person name="Piumi F."/>
            <person name="Punt P.J."/>
            <person name="Ram A.F."/>
            <person name="Ramon A."/>
            <person name="Rauscher S."/>
            <person name="Record E."/>
            <person name="Riano-Pachon D.M."/>
            <person name="Robert V."/>
            <person name="Roehrig J."/>
            <person name="Ruller R."/>
            <person name="Salamov A."/>
            <person name="Salih N.S."/>
            <person name="Samson R.A."/>
            <person name="Sandor E."/>
            <person name="Sanguinetti M."/>
            <person name="Schuetze T."/>
            <person name="Sepcic K."/>
            <person name="Shelest E."/>
            <person name="Sherlock G."/>
            <person name="Sophianopoulou V."/>
            <person name="Squina F.M."/>
            <person name="Sun H."/>
            <person name="Susca A."/>
            <person name="Todd R.B."/>
            <person name="Tsang A."/>
            <person name="Unkles S.E."/>
            <person name="van de Wiele N."/>
            <person name="van Rossen-Uffink D."/>
            <person name="Oliveira J.V."/>
            <person name="Vesth T.C."/>
            <person name="Visser J."/>
            <person name="Yu J.-H."/>
            <person name="Zhou M."/>
            <person name="Andersen M.R."/>
            <person name="Archer D.B."/>
            <person name="Baker S.E."/>
            <person name="Benoit I."/>
            <person name="Brakhage A.A."/>
            <person name="Braus G.H."/>
            <person name="Fischer R."/>
            <person name="Frisvad J.C."/>
            <person name="Goldman G.H."/>
            <person name="Houbraken J."/>
            <person name="Oakley B."/>
            <person name="Pocsi I."/>
            <person name="Scazzocchio C."/>
            <person name="Seiboth B."/>
            <person name="vanKuyk P.A."/>
            <person name="Wortman J."/>
            <person name="Dyer P.S."/>
            <person name="Grigoriev I.V."/>
        </authorList>
    </citation>
    <scope>NUCLEOTIDE SEQUENCE [LARGE SCALE GENOMIC DNA]</scope>
    <source>
        <strain evidence="2">CBS 106.47</strain>
    </source>
</reference>
<sequence>MPLTPLNGLYRSFKARQTSKAKSDEYVKPTENHVEDSASVLSDATTLAQSKTRPQKTAFSQQGPDSIDYGSTQYCNYEGHVHTRVIVLATIFTRDTTYLV</sequence>
<dbReference type="AlphaFoldDB" id="A0A1M3T3N9"/>
<evidence type="ECO:0000313" key="2">
    <source>
        <dbReference type="Proteomes" id="UP000184063"/>
    </source>
</evidence>
<dbReference type="VEuPathDB" id="FungiDB:ASPFODRAFT_52408"/>
<gene>
    <name evidence="1" type="ORF">ASPFODRAFT_52408</name>
</gene>
<accession>A0A1M3T3N9</accession>
<evidence type="ECO:0000313" key="1">
    <source>
        <dbReference type="EMBL" id="OJZ81348.1"/>
    </source>
</evidence>
<organism evidence="1 2">
    <name type="scientific">Aspergillus luchuensis (strain CBS 106.47)</name>
    <dbReference type="NCBI Taxonomy" id="1137211"/>
    <lineage>
        <taxon>Eukaryota</taxon>
        <taxon>Fungi</taxon>
        <taxon>Dikarya</taxon>
        <taxon>Ascomycota</taxon>
        <taxon>Pezizomycotina</taxon>
        <taxon>Eurotiomycetes</taxon>
        <taxon>Eurotiomycetidae</taxon>
        <taxon>Eurotiales</taxon>
        <taxon>Aspergillaceae</taxon>
        <taxon>Aspergillus</taxon>
        <taxon>Aspergillus subgen. Circumdati</taxon>
    </lineage>
</organism>
<name>A0A1M3T3N9_ASPLC</name>
<dbReference type="EMBL" id="KV878251">
    <property type="protein sequence ID" value="OJZ81348.1"/>
    <property type="molecule type" value="Genomic_DNA"/>
</dbReference>
<proteinExistence type="predicted"/>
<dbReference type="Proteomes" id="UP000184063">
    <property type="component" value="Unassembled WGS sequence"/>
</dbReference>
<protein>
    <submittedName>
        <fullName evidence="1">Uncharacterized protein</fullName>
    </submittedName>
</protein>
<dbReference type="OrthoDB" id="4477648at2759"/>